<dbReference type="Pfam" id="PF01553">
    <property type="entry name" value="Acyltransferase"/>
    <property type="match status" value="1"/>
</dbReference>
<dbReference type="SUPFAM" id="SSF69593">
    <property type="entry name" value="Glycerol-3-phosphate (1)-acyltransferase"/>
    <property type="match status" value="1"/>
</dbReference>
<keyword evidence="4" id="KW-0812">Transmembrane</keyword>
<organism evidence="6 7">
    <name type="scientific">Pigmentiphaga humi</name>
    <dbReference type="NCBI Taxonomy" id="2478468"/>
    <lineage>
        <taxon>Bacteria</taxon>
        <taxon>Pseudomonadati</taxon>
        <taxon>Pseudomonadota</taxon>
        <taxon>Betaproteobacteria</taxon>
        <taxon>Burkholderiales</taxon>
        <taxon>Alcaligenaceae</taxon>
        <taxon>Pigmentiphaga</taxon>
    </lineage>
</organism>
<dbReference type="EMBL" id="UWPJ01000026">
    <property type="protein sequence ID" value="VCU71366.1"/>
    <property type="molecule type" value="Genomic_DNA"/>
</dbReference>
<keyword evidence="3 6" id="KW-0012">Acyltransferase</keyword>
<feature type="transmembrane region" description="Helical" evidence="4">
    <location>
        <begin position="17"/>
        <end position="42"/>
    </location>
</feature>
<reference evidence="6 7" key="1">
    <citation type="submission" date="2018-10" db="EMBL/GenBank/DDBJ databases">
        <authorList>
            <person name="Criscuolo A."/>
        </authorList>
    </citation>
    <scope>NUCLEOTIDE SEQUENCE [LARGE SCALE GENOMIC DNA]</scope>
    <source>
        <strain evidence="6">DnA1</strain>
    </source>
</reference>
<keyword evidence="4" id="KW-1133">Transmembrane helix</keyword>
<sequence length="271" mass="30188">MAMDAPRSLAPQRQDAWLWRLVATGASFVLFGLGGLALRLFVFPPQGLLPGSRRVRQRRARRAIGGSFRWFIRFMVRAGILTVDFRGAERLGRPGQLIVANHPSLLDVVFLIGHVDGHANCVVKHGLVTNPFTRGPILSAGYITNDQSLEMLDRSAEVLKQGEALIIFPEGTRTPVGSLPKLHRGACAIALRGAQVVTPVVIRMTPRSLTKGEPWYRIPYRRMRYSIHVGPDIDPARWRDRHSPPIAGRLMNDFLHDYFASELNHHAGTGN</sequence>
<keyword evidence="7" id="KW-1185">Reference proteome</keyword>
<keyword evidence="2 6" id="KW-0808">Transferase</keyword>
<accession>A0A3P4B779</accession>
<dbReference type="PANTHER" id="PTHR10434:SF66">
    <property type="entry name" value="PHOSPHOLIPID_GLYCEROL ACYLTRANSFERASE DOMAIN-CONTAINING PROTEIN"/>
    <property type="match status" value="1"/>
</dbReference>
<evidence type="ECO:0000256" key="3">
    <source>
        <dbReference type="ARBA" id="ARBA00023315"/>
    </source>
</evidence>
<evidence type="ECO:0000259" key="5">
    <source>
        <dbReference type="SMART" id="SM00563"/>
    </source>
</evidence>
<evidence type="ECO:0000256" key="2">
    <source>
        <dbReference type="ARBA" id="ARBA00022679"/>
    </source>
</evidence>
<name>A0A3P4B779_9BURK</name>
<keyword evidence="4" id="KW-0472">Membrane</keyword>
<dbReference type="GO" id="GO:0006654">
    <property type="term" value="P:phosphatidic acid biosynthetic process"/>
    <property type="evidence" value="ECO:0007669"/>
    <property type="project" value="TreeGrafter"/>
</dbReference>
<feature type="domain" description="Phospholipid/glycerol acyltransferase" evidence="5">
    <location>
        <begin position="96"/>
        <end position="205"/>
    </location>
</feature>
<dbReference type="AlphaFoldDB" id="A0A3P4B779"/>
<gene>
    <name evidence="6" type="ORF">PIGHUM_03449</name>
</gene>
<comment type="pathway">
    <text evidence="1">Lipid metabolism.</text>
</comment>
<dbReference type="InterPro" id="IPR002123">
    <property type="entry name" value="Plipid/glycerol_acylTrfase"/>
</dbReference>
<evidence type="ECO:0000256" key="1">
    <source>
        <dbReference type="ARBA" id="ARBA00005189"/>
    </source>
</evidence>
<dbReference type="CDD" id="cd07989">
    <property type="entry name" value="LPLAT_AGPAT-like"/>
    <property type="match status" value="1"/>
</dbReference>
<evidence type="ECO:0000313" key="7">
    <source>
        <dbReference type="Proteomes" id="UP000277294"/>
    </source>
</evidence>
<evidence type="ECO:0000313" key="6">
    <source>
        <dbReference type="EMBL" id="VCU71366.1"/>
    </source>
</evidence>
<dbReference type="PANTHER" id="PTHR10434">
    <property type="entry name" value="1-ACYL-SN-GLYCEROL-3-PHOSPHATE ACYLTRANSFERASE"/>
    <property type="match status" value="1"/>
</dbReference>
<dbReference type="Proteomes" id="UP000277294">
    <property type="component" value="Unassembled WGS sequence"/>
</dbReference>
<evidence type="ECO:0000256" key="4">
    <source>
        <dbReference type="SAM" id="Phobius"/>
    </source>
</evidence>
<dbReference type="GO" id="GO:0003841">
    <property type="term" value="F:1-acylglycerol-3-phosphate O-acyltransferase activity"/>
    <property type="evidence" value="ECO:0007669"/>
    <property type="project" value="TreeGrafter"/>
</dbReference>
<protein>
    <submittedName>
        <fullName evidence="6">Acylglycerophosphoethanolamine acyltransferase</fullName>
    </submittedName>
</protein>
<proteinExistence type="predicted"/>
<dbReference type="SMART" id="SM00563">
    <property type="entry name" value="PlsC"/>
    <property type="match status" value="1"/>
</dbReference>